<dbReference type="RefSeq" id="WP_286593141.1">
    <property type="nucleotide sequence ID" value="NZ_JACANB010000002.1"/>
</dbReference>
<dbReference type="AlphaFoldDB" id="A0AAW7DQM7"/>
<organism evidence="2 3">
    <name type="scientific">Thiopseudomonas alkaliphila</name>
    <dbReference type="NCBI Taxonomy" id="1697053"/>
    <lineage>
        <taxon>Bacteria</taxon>
        <taxon>Pseudomonadati</taxon>
        <taxon>Pseudomonadota</taxon>
        <taxon>Gammaproteobacteria</taxon>
        <taxon>Pseudomonadales</taxon>
        <taxon>Pseudomonadaceae</taxon>
        <taxon>Thiopseudomonas</taxon>
    </lineage>
</organism>
<keyword evidence="1" id="KW-0472">Membrane</keyword>
<reference evidence="2" key="1">
    <citation type="submission" date="2020-06" db="EMBL/GenBank/DDBJ databases">
        <authorList>
            <person name="Dong N."/>
        </authorList>
    </citation>
    <scope>NUCLEOTIDE SEQUENCE</scope>
    <source>
        <strain evidence="2">DF46-2-2</strain>
    </source>
</reference>
<dbReference type="EMBL" id="JACANB010000002">
    <property type="protein sequence ID" value="MDM1695605.1"/>
    <property type="molecule type" value="Genomic_DNA"/>
</dbReference>
<protein>
    <submittedName>
        <fullName evidence="2">Cytochrome bd-I oxidase subunit CydX</fullName>
    </submittedName>
</protein>
<dbReference type="Proteomes" id="UP001173465">
    <property type="component" value="Unassembled WGS sequence"/>
</dbReference>
<accession>A0AAW7DQM7</accession>
<reference evidence="2" key="2">
    <citation type="journal article" date="2022" name="Sci. Total Environ.">
        <title>Prevalence, transmission, and molecular epidemiology of tet(X)-positive bacteria among humans, animals, and environmental niches in China: An epidemiological, and genomic-based study.</title>
        <authorList>
            <person name="Dong N."/>
            <person name="Zeng Y."/>
            <person name="Cai C."/>
            <person name="Sun C."/>
            <person name="Lu J."/>
            <person name="Liu C."/>
            <person name="Zhou H."/>
            <person name="Sun Q."/>
            <person name="Shu L."/>
            <person name="Wang H."/>
            <person name="Wang Y."/>
            <person name="Wang S."/>
            <person name="Wu C."/>
            <person name="Chan E.W."/>
            <person name="Chen G."/>
            <person name="Shen Z."/>
            <person name="Chen S."/>
            <person name="Zhang R."/>
        </authorList>
    </citation>
    <scope>NUCLEOTIDE SEQUENCE</scope>
    <source>
        <strain evidence="2">DF46-2-2</strain>
    </source>
</reference>
<keyword evidence="1" id="KW-0812">Transmembrane</keyword>
<sequence>MWYFTWILGVLLACSIAIINAIWLESIHDFDAPNEQDQ</sequence>
<evidence type="ECO:0000313" key="3">
    <source>
        <dbReference type="Proteomes" id="UP001173465"/>
    </source>
</evidence>
<evidence type="ECO:0000256" key="1">
    <source>
        <dbReference type="SAM" id="Phobius"/>
    </source>
</evidence>
<feature type="transmembrane region" description="Helical" evidence="1">
    <location>
        <begin position="6"/>
        <end position="24"/>
    </location>
</feature>
<gene>
    <name evidence="2" type="primary">cydX</name>
    <name evidence="2" type="ORF">HX099_02845</name>
</gene>
<comment type="caution">
    <text evidence="2">The sequence shown here is derived from an EMBL/GenBank/DDBJ whole genome shotgun (WGS) entry which is preliminary data.</text>
</comment>
<evidence type="ECO:0000313" key="2">
    <source>
        <dbReference type="EMBL" id="MDM1695605.1"/>
    </source>
</evidence>
<dbReference type="Pfam" id="PF08173">
    <property type="entry name" value="YbgT_YccB"/>
    <property type="match status" value="1"/>
</dbReference>
<proteinExistence type="predicted"/>
<dbReference type="NCBIfam" id="TIGR02106">
    <property type="entry name" value="cyd_oper_ybgT"/>
    <property type="match status" value="1"/>
</dbReference>
<dbReference type="InterPro" id="IPR012994">
    <property type="entry name" value="YbgT_YccB"/>
</dbReference>
<keyword evidence="1" id="KW-1133">Transmembrane helix</keyword>
<name>A0AAW7DQM7_9GAMM</name>
<dbReference type="InterPro" id="IPR011724">
    <property type="entry name" value="Cyd_oper_YbgT"/>
</dbReference>